<evidence type="ECO:0000313" key="2">
    <source>
        <dbReference type="EMBL" id="KAK9506465.1"/>
    </source>
</evidence>
<reference evidence="2 3" key="1">
    <citation type="submission" date="2022-12" db="EMBL/GenBank/DDBJ databases">
        <title>Chromosome-level genome assembly of true bugs.</title>
        <authorList>
            <person name="Ma L."/>
            <person name="Li H."/>
        </authorList>
    </citation>
    <scope>NUCLEOTIDE SEQUENCE [LARGE SCALE GENOMIC DNA]</scope>
    <source>
        <strain evidence="2">Lab_2022b</strain>
    </source>
</reference>
<name>A0AAW1D8G8_9HEMI</name>
<keyword evidence="1" id="KW-0472">Membrane</keyword>
<protein>
    <submittedName>
        <fullName evidence="2">Uncharacterized protein</fullName>
    </submittedName>
</protein>
<keyword evidence="3" id="KW-1185">Reference proteome</keyword>
<organism evidence="2 3">
    <name type="scientific">Rhynocoris fuscipes</name>
    <dbReference type="NCBI Taxonomy" id="488301"/>
    <lineage>
        <taxon>Eukaryota</taxon>
        <taxon>Metazoa</taxon>
        <taxon>Ecdysozoa</taxon>
        <taxon>Arthropoda</taxon>
        <taxon>Hexapoda</taxon>
        <taxon>Insecta</taxon>
        <taxon>Pterygota</taxon>
        <taxon>Neoptera</taxon>
        <taxon>Paraneoptera</taxon>
        <taxon>Hemiptera</taxon>
        <taxon>Heteroptera</taxon>
        <taxon>Panheteroptera</taxon>
        <taxon>Cimicomorpha</taxon>
        <taxon>Reduviidae</taxon>
        <taxon>Harpactorinae</taxon>
        <taxon>Harpactorini</taxon>
        <taxon>Rhynocoris</taxon>
    </lineage>
</organism>
<gene>
    <name evidence="2" type="ORF">O3M35_008402</name>
</gene>
<accession>A0AAW1D8G8</accession>
<evidence type="ECO:0000313" key="3">
    <source>
        <dbReference type="Proteomes" id="UP001461498"/>
    </source>
</evidence>
<sequence length="331" mass="36755">MELIYSINFMMCRLPKISILYLFALVMLLYFDFALSISPQQTFSEHPAKNILEDIPTHNITSNINSPKPLCNYTLPDGLKTIGECNLDHSISNNPLSNQTVPHLNHPKESGTNLENSTISKNNVTTINSVKHICNGTSTNNSERRICSSEFPNVNQTSKSHLETNVTATLNSTKESNSTLVHINSTTGRTEIASLNDKSHKYIGGMDVDEKLNISTSHGNINSLKNDKNITSNIHGKKPETSDSNAFPLQRNDSSSKLLISTKAAGIAAAICVLMASAAYVSLMVWRRLSHNRYGNREMLINEDDLGDIHDEDMRHFELKLLNKEGKVIES</sequence>
<evidence type="ECO:0000256" key="1">
    <source>
        <dbReference type="SAM" id="Phobius"/>
    </source>
</evidence>
<keyword evidence="1" id="KW-1133">Transmembrane helix</keyword>
<comment type="caution">
    <text evidence="2">The sequence shown here is derived from an EMBL/GenBank/DDBJ whole genome shotgun (WGS) entry which is preliminary data.</text>
</comment>
<feature type="transmembrane region" description="Helical" evidence="1">
    <location>
        <begin position="264"/>
        <end position="286"/>
    </location>
</feature>
<dbReference type="AlphaFoldDB" id="A0AAW1D8G8"/>
<dbReference type="Proteomes" id="UP001461498">
    <property type="component" value="Unassembled WGS sequence"/>
</dbReference>
<keyword evidence="1" id="KW-0812">Transmembrane</keyword>
<dbReference type="EMBL" id="JAPXFL010000005">
    <property type="protein sequence ID" value="KAK9506465.1"/>
    <property type="molecule type" value="Genomic_DNA"/>
</dbReference>
<proteinExistence type="predicted"/>